<accession>A0AAD8AB08</accession>
<sequence>SDIRKSRRPNRSTWILLDNFEWNRGYTSRGLGPQTGGLAHVFKGTHLRLRPANDTVYDDVCVAQYCADSTVLPVEFFAARYAARFQTTSVTIGSHRDSHDTFLS</sequence>
<feature type="non-terminal residue" evidence="1">
    <location>
        <position position="104"/>
    </location>
</feature>
<protein>
    <submittedName>
        <fullName evidence="1">Uncharacterized protein</fullName>
    </submittedName>
</protein>
<dbReference type="EMBL" id="JASPKZ010002315">
    <property type="protein sequence ID" value="KAJ9595791.1"/>
    <property type="molecule type" value="Genomic_DNA"/>
</dbReference>
<comment type="caution">
    <text evidence="1">The sequence shown here is derived from an EMBL/GenBank/DDBJ whole genome shotgun (WGS) entry which is preliminary data.</text>
</comment>
<evidence type="ECO:0000313" key="1">
    <source>
        <dbReference type="EMBL" id="KAJ9595791.1"/>
    </source>
</evidence>
<evidence type="ECO:0000313" key="2">
    <source>
        <dbReference type="Proteomes" id="UP001233999"/>
    </source>
</evidence>
<feature type="non-terminal residue" evidence="1">
    <location>
        <position position="1"/>
    </location>
</feature>
<dbReference type="Proteomes" id="UP001233999">
    <property type="component" value="Unassembled WGS sequence"/>
</dbReference>
<proteinExistence type="predicted"/>
<dbReference type="AlphaFoldDB" id="A0AAD8AB08"/>
<gene>
    <name evidence="1" type="ORF">L9F63_013035</name>
</gene>
<keyword evidence="2" id="KW-1185">Reference proteome</keyword>
<reference evidence="1" key="2">
    <citation type="submission" date="2023-05" db="EMBL/GenBank/DDBJ databases">
        <authorList>
            <person name="Fouks B."/>
        </authorList>
    </citation>
    <scope>NUCLEOTIDE SEQUENCE</scope>
    <source>
        <strain evidence="1">Stay&amp;Tobe</strain>
        <tissue evidence="1">Testes</tissue>
    </source>
</reference>
<organism evidence="1 2">
    <name type="scientific">Diploptera punctata</name>
    <name type="common">Pacific beetle cockroach</name>
    <dbReference type="NCBI Taxonomy" id="6984"/>
    <lineage>
        <taxon>Eukaryota</taxon>
        <taxon>Metazoa</taxon>
        <taxon>Ecdysozoa</taxon>
        <taxon>Arthropoda</taxon>
        <taxon>Hexapoda</taxon>
        <taxon>Insecta</taxon>
        <taxon>Pterygota</taxon>
        <taxon>Neoptera</taxon>
        <taxon>Polyneoptera</taxon>
        <taxon>Dictyoptera</taxon>
        <taxon>Blattodea</taxon>
        <taxon>Blaberoidea</taxon>
        <taxon>Blaberidae</taxon>
        <taxon>Diplopterinae</taxon>
        <taxon>Diploptera</taxon>
    </lineage>
</organism>
<name>A0AAD8AB08_DIPPU</name>
<reference evidence="1" key="1">
    <citation type="journal article" date="2023" name="IScience">
        <title>Live-bearing cockroach genome reveals convergent evolutionary mechanisms linked to viviparity in insects and beyond.</title>
        <authorList>
            <person name="Fouks B."/>
            <person name="Harrison M.C."/>
            <person name="Mikhailova A.A."/>
            <person name="Marchal E."/>
            <person name="English S."/>
            <person name="Carruthers M."/>
            <person name="Jennings E.C."/>
            <person name="Chiamaka E.L."/>
            <person name="Frigard R.A."/>
            <person name="Pippel M."/>
            <person name="Attardo G.M."/>
            <person name="Benoit J.B."/>
            <person name="Bornberg-Bauer E."/>
            <person name="Tobe S.S."/>
        </authorList>
    </citation>
    <scope>NUCLEOTIDE SEQUENCE</scope>
    <source>
        <strain evidence="1">Stay&amp;Tobe</strain>
    </source>
</reference>